<sequence>MKKTLAATALTMSLSAAAPTFSEETKRSAVSMPISMSDIQAVSPAFGKYARETLLGEVWKRPGMSARDRSVVTVAALIARGQIVEMPFYFELALDSGVTPTELSEIITHLAFYSGFPQGMAAVTVAKDVFAARGIGADQLPQESPELLPLNQASEDARAKRVEESVGPVSQGVVEYTTMLFQDVWQRPGLAPRDRSLVTVASLIANGQAGQIGFHLNKAMDNGLTATEASEMLTTLAFYAGWPSVFSAVPIAKDVIEQRPS</sequence>
<evidence type="ECO:0000313" key="3">
    <source>
        <dbReference type="EMBL" id="MDP9840087.1"/>
    </source>
</evidence>
<keyword evidence="1" id="KW-0732">Signal</keyword>
<feature type="signal peptide" evidence="1">
    <location>
        <begin position="1"/>
        <end position="18"/>
    </location>
</feature>
<accession>A0ABT9Q036</accession>
<keyword evidence="3" id="KW-0456">Lyase</keyword>
<evidence type="ECO:0000313" key="4">
    <source>
        <dbReference type="Proteomes" id="UP001241472"/>
    </source>
</evidence>
<organism evidence="3 4">
    <name type="scientific">Neorhizobium huautlense</name>
    <dbReference type="NCBI Taxonomy" id="67774"/>
    <lineage>
        <taxon>Bacteria</taxon>
        <taxon>Pseudomonadati</taxon>
        <taxon>Pseudomonadota</taxon>
        <taxon>Alphaproteobacteria</taxon>
        <taxon>Hyphomicrobiales</taxon>
        <taxon>Rhizobiaceae</taxon>
        <taxon>Rhizobium/Agrobacterium group</taxon>
        <taxon>Neorhizobium</taxon>
    </lineage>
</organism>
<dbReference type="EC" id="4.1.1.44" evidence="3"/>
<comment type="caution">
    <text evidence="3">The sequence shown here is derived from an EMBL/GenBank/DDBJ whole genome shotgun (WGS) entry which is preliminary data.</text>
</comment>
<dbReference type="PANTHER" id="PTHR33570:SF9">
    <property type="entry name" value="BLL4600 PROTEIN"/>
    <property type="match status" value="1"/>
</dbReference>
<proteinExistence type="predicted"/>
<evidence type="ECO:0000259" key="2">
    <source>
        <dbReference type="Pfam" id="PF02627"/>
    </source>
</evidence>
<dbReference type="PANTHER" id="PTHR33570">
    <property type="entry name" value="4-CARBOXYMUCONOLACTONE DECARBOXYLASE FAMILY PROTEIN"/>
    <property type="match status" value="1"/>
</dbReference>
<dbReference type="Pfam" id="PF02627">
    <property type="entry name" value="CMD"/>
    <property type="match status" value="2"/>
</dbReference>
<feature type="chain" id="PRO_5045094967" evidence="1">
    <location>
        <begin position="19"/>
        <end position="261"/>
    </location>
</feature>
<feature type="domain" description="Carboxymuconolactone decarboxylase-like" evidence="2">
    <location>
        <begin position="176"/>
        <end position="254"/>
    </location>
</feature>
<dbReference type="EMBL" id="JAUSRF010000022">
    <property type="protein sequence ID" value="MDP9840087.1"/>
    <property type="molecule type" value="Genomic_DNA"/>
</dbReference>
<keyword evidence="4" id="KW-1185">Reference proteome</keyword>
<dbReference type="InterPro" id="IPR052512">
    <property type="entry name" value="4CMD/NDH-1_regulator"/>
</dbReference>
<dbReference type="InterPro" id="IPR029032">
    <property type="entry name" value="AhpD-like"/>
</dbReference>
<feature type="domain" description="Carboxymuconolactone decarboxylase-like" evidence="2">
    <location>
        <begin position="44"/>
        <end position="128"/>
    </location>
</feature>
<gene>
    <name evidence="3" type="ORF">J2T09_004867</name>
</gene>
<reference evidence="3 4" key="1">
    <citation type="submission" date="2023-07" db="EMBL/GenBank/DDBJ databases">
        <title>Sorghum-associated microbial communities from plants grown in Nebraska, USA.</title>
        <authorList>
            <person name="Schachtman D."/>
        </authorList>
    </citation>
    <scope>NUCLEOTIDE SEQUENCE [LARGE SCALE GENOMIC DNA]</scope>
    <source>
        <strain evidence="3 4">DS1307</strain>
    </source>
</reference>
<protein>
    <submittedName>
        <fullName evidence="3">4-carboxymuconolactone decarboxylase</fullName>
        <ecNumber evidence="3">4.1.1.44</ecNumber>
    </submittedName>
</protein>
<dbReference type="Proteomes" id="UP001241472">
    <property type="component" value="Unassembled WGS sequence"/>
</dbReference>
<dbReference type="RefSeq" id="WP_306839363.1">
    <property type="nucleotide sequence ID" value="NZ_JAUSRF010000022.1"/>
</dbReference>
<dbReference type="GO" id="GO:0047575">
    <property type="term" value="F:4-carboxymuconolactone decarboxylase activity"/>
    <property type="evidence" value="ECO:0007669"/>
    <property type="project" value="UniProtKB-EC"/>
</dbReference>
<name>A0ABT9Q036_9HYPH</name>
<dbReference type="SUPFAM" id="SSF69118">
    <property type="entry name" value="AhpD-like"/>
    <property type="match status" value="2"/>
</dbReference>
<dbReference type="InterPro" id="IPR003779">
    <property type="entry name" value="CMD-like"/>
</dbReference>
<dbReference type="Gene3D" id="1.20.1290.10">
    <property type="entry name" value="AhpD-like"/>
    <property type="match status" value="1"/>
</dbReference>
<evidence type="ECO:0000256" key="1">
    <source>
        <dbReference type="SAM" id="SignalP"/>
    </source>
</evidence>